<dbReference type="Proteomes" id="UP001151760">
    <property type="component" value="Unassembled WGS sequence"/>
</dbReference>
<evidence type="ECO:0000256" key="2">
    <source>
        <dbReference type="ARBA" id="ARBA00022917"/>
    </source>
</evidence>
<evidence type="ECO:0000256" key="3">
    <source>
        <dbReference type="ARBA" id="ARBA00023134"/>
    </source>
</evidence>
<accession>A0ABQ5GXQ4</accession>
<evidence type="ECO:0000256" key="1">
    <source>
        <dbReference type="ARBA" id="ARBA00022741"/>
    </source>
</evidence>
<dbReference type="InterPro" id="IPR020061">
    <property type="entry name" value="Glu_tRNA_lig_a-bdl"/>
</dbReference>
<name>A0ABQ5GXQ4_9ASTR</name>
<reference evidence="5" key="2">
    <citation type="submission" date="2022-01" db="EMBL/GenBank/DDBJ databases">
        <authorList>
            <person name="Yamashiro T."/>
            <person name="Shiraishi A."/>
            <person name="Satake H."/>
            <person name="Nakayama K."/>
        </authorList>
    </citation>
    <scope>NUCLEOTIDE SEQUENCE</scope>
</reference>
<dbReference type="InterPro" id="IPR006703">
    <property type="entry name" value="G_AIG1"/>
</dbReference>
<sequence>MDCEYYLNRLVTENYVDGWDDPHLITLAGLRRRGVTSTAINTFARGIDLDVKQWPAAPKDDASSCYKVISKRKEVIRSCVLCRNRCCPPLEEHVDLLIVLQGYAYVVMSGGNPPPKKLKAKAAAATPGFVVHLVTWQRTPSCTPVYKLVKHLVLMLLNRAAEVEAKESDDLDFGLNIVAIGKAGVGKSATINSIFGEDKTSINAFQFATGSVKEISGVVGGVPIRVFDTPGLKSSIMEKGNDKSVLASAKKFTKKNPTDIVLYV</sequence>
<dbReference type="PANTHER" id="PTHR10903">
    <property type="entry name" value="GTPASE, IMAP FAMILY MEMBER-RELATED"/>
    <property type="match status" value="1"/>
</dbReference>
<evidence type="ECO:0000313" key="5">
    <source>
        <dbReference type="EMBL" id="GJT79672.1"/>
    </source>
</evidence>
<dbReference type="InterPro" id="IPR045058">
    <property type="entry name" value="GIMA/IAN/Toc"/>
</dbReference>
<keyword evidence="6" id="KW-1185">Reference proteome</keyword>
<gene>
    <name evidence="5" type="ORF">Tco_1054014</name>
</gene>
<dbReference type="PANTHER" id="PTHR10903:SF120">
    <property type="entry name" value="TRANSLOCASE OF CHLOROPLAST 159, CHLOROPLASTIC"/>
    <property type="match status" value="1"/>
</dbReference>
<evidence type="ECO:0000259" key="4">
    <source>
        <dbReference type="Pfam" id="PF04548"/>
    </source>
</evidence>
<dbReference type="InterPro" id="IPR027417">
    <property type="entry name" value="P-loop_NTPase"/>
</dbReference>
<dbReference type="Gene3D" id="3.40.50.300">
    <property type="entry name" value="P-loop containing nucleotide triphosphate hydrolases"/>
    <property type="match status" value="1"/>
</dbReference>
<dbReference type="EMBL" id="BQNB010018920">
    <property type="protein sequence ID" value="GJT79672.1"/>
    <property type="molecule type" value="Genomic_DNA"/>
</dbReference>
<keyword evidence="2" id="KW-0648">Protein biosynthesis</keyword>
<keyword evidence="1" id="KW-0547">Nucleotide-binding</keyword>
<dbReference type="Gene3D" id="1.10.1160.10">
    <property type="entry name" value="Glutamyl-trna Synthetase, Domain 2"/>
    <property type="match status" value="1"/>
</dbReference>
<proteinExistence type="predicted"/>
<protein>
    <submittedName>
        <fullName evidence="5">Translocase of chloroplast 159, chloroplastic</fullName>
    </submittedName>
</protein>
<feature type="domain" description="AIG1-type G" evidence="4">
    <location>
        <begin position="175"/>
        <end position="264"/>
    </location>
</feature>
<keyword evidence="3" id="KW-0342">GTP-binding</keyword>
<dbReference type="Pfam" id="PF04548">
    <property type="entry name" value="AIG1"/>
    <property type="match status" value="1"/>
</dbReference>
<organism evidence="5 6">
    <name type="scientific">Tanacetum coccineum</name>
    <dbReference type="NCBI Taxonomy" id="301880"/>
    <lineage>
        <taxon>Eukaryota</taxon>
        <taxon>Viridiplantae</taxon>
        <taxon>Streptophyta</taxon>
        <taxon>Embryophyta</taxon>
        <taxon>Tracheophyta</taxon>
        <taxon>Spermatophyta</taxon>
        <taxon>Magnoliopsida</taxon>
        <taxon>eudicotyledons</taxon>
        <taxon>Gunneridae</taxon>
        <taxon>Pentapetalae</taxon>
        <taxon>asterids</taxon>
        <taxon>campanulids</taxon>
        <taxon>Asterales</taxon>
        <taxon>Asteraceae</taxon>
        <taxon>Asteroideae</taxon>
        <taxon>Anthemideae</taxon>
        <taxon>Anthemidinae</taxon>
        <taxon>Tanacetum</taxon>
    </lineage>
</organism>
<reference evidence="5" key="1">
    <citation type="journal article" date="2022" name="Int. J. Mol. Sci.">
        <title>Draft Genome of Tanacetum Coccineum: Genomic Comparison of Closely Related Tanacetum-Family Plants.</title>
        <authorList>
            <person name="Yamashiro T."/>
            <person name="Shiraishi A."/>
            <person name="Nakayama K."/>
            <person name="Satake H."/>
        </authorList>
    </citation>
    <scope>NUCLEOTIDE SEQUENCE</scope>
</reference>
<dbReference type="SUPFAM" id="SSF52540">
    <property type="entry name" value="P-loop containing nucleoside triphosphate hydrolases"/>
    <property type="match status" value="1"/>
</dbReference>
<evidence type="ECO:0000313" key="6">
    <source>
        <dbReference type="Proteomes" id="UP001151760"/>
    </source>
</evidence>
<comment type="caution">
    <text evidence="5">The sequence shown here is derived from an EMBL/GenBank/DDBJ whole genome shotgun (WGS) entry which is preliminary data.</text>
</comment>